<organism evidence="2 3">
    <name type="scientific">Bacillus aerius</name>
    <dbReference type="NCBI Taxonomy" id="293388"/>
    <lineage>
        <taxon>Bacteria</taxon>
        <taxon>Bacillati</taxon>
        <taxon>Bacillota</taxon>
        <taxon>Bacilli</taxon>
        <taxon>Bacillales</taxon>
        <taxon>Bacillaceae</taxon>
        <taxon>Bacillus</taxon>
    </lineage>
</organism>
<evidence type="ECO:0000256" key="1">
    <source>
        <dbReference type="SAM" id="MobiDB-lite"/>
    </source>
</evidence>
<evidence type="ECO:0000313" key="2">
    <source>
        <dbReference type="EMBL" id="MBA8918131.1"/>
    </source>
</evidence>
<feature type="compositionally biased region" description="Basic and acidic residues" evidence="1">
    <location>
        <begin position="15"/>
        <end position="25"/>
    </location>
</feature>
<proteinExistence type="predicted"/>
<dbReference type="Proteomes" id="UP000517315">
    <property type="component" value="Unassembled WGS sequence"/>
</dbReference>
<comment type="caution">
    <text evidence="2">The sequence shown here is derived from an EMBL/GenBank/DDBJ whole genome shotgun (WGS) entry which is preliminary data.</text>
</comment>
<protein>
    <submittedName>
        <fullName evidence="2">Uncharacterized protein</fullName>
    </submittedName>
</protein>
<feature type="region of interest" description="Disordered" evidence="1">
    <location>
        <begin position="15"/>
        <end position="38"/>
    </location>
</feature>
<reference evidence="2 3" key="1">
    <citation type="submission" date="2020-08" db="EMBL/GenBank/DDBJ databases">
        <title>Functional genomics of gut bacteria from endangered species of beetles.</title>
        <authorList>
            <person name="Carlos-Shanley C."/>
        </authorList>
    </citation>
    <scope>NUCLEOTIDE SEQUENCE [LARGE SCALE GENOMIC DNA]</scope>
    <source>
        <strain evidence="2 3">S00152</strain>
    </source>
</reference>
<sequence length="38" mass="4214">MDSFSFLSNSFKIKTEEGEGNEKSTAKWSDVQITRGAS</sequence>
<name>A0ABR6B1Y2_9BACI</name>
<dbReference type="EMBL" id="JACJIG010000002">
    <property type="protein sequence ID" value="MBA8918131.1"/>
    <property type="molecule type" value="Genomic_DNA"/>
</dbReference>
<keyword evidence="3" id="KW-1185">Reference proteome</keyword>
<evidence type="ECO:0000313" key="3">
    <source>
        <dbReference type="Proteomes" id="UP000517315"/>
    </source>
</evidence>
<accession>A0ABR6B1Y2</accession>
<gene>
    <name evidence="2" type="ORF">HNP39_001852</name>
</gene>